<protein>
    <submittedName>
        <fullName evidence="2">Uncharacterized protein</fullName>
    </submittedName>
</protein>
<evidence type="ECO:0000313" key="3">
    <source>
        <dbReference type="Proteomes" id="UP000442714"/>
    </source>
</evidence>
<gene>
    <name evidence="2" type="ORF">GRI41_04965</name>
</gene>
<evidence type="ECO:0000313" key="2">
    <source>
        <dbReference type="EMBL" id="MXO90161.1"/>
    </source>
</evidence>
<evidence type="ECO:0000256" key="1">
    <source>
        <dbReference type="SAM" id="MobiDB-lite"/>
    </source>
</evidence>
<sequence>MATEPKPAETAKEEEAKEPKKICKRVQSMGSRRGERICMTREEWREYNRGN</sequence>
<feature type="compositionally biased region" description="Basic and acidic residues" evidence="1">
    <location>
        <begin position="1"/>
        <end position="21"/>
    </location>
</feature>
<dbReference type="OrthoDB" id="7392289at2"/>
<keyword evidence="3" id="KW-1185">Reference proteome</keyword>
<organism evidence="2 3">
    <name type="scientific">Pontixanthobacter aquaemixtae</name>
    <dbReference type="NCBI Taxonomy" id="1958940"/>
    <lineage>
        <taxon>Bacteria</taxon>
        <taxon>Pseudomonadati</taxon>
        <taxon>Pseudomonadota</taxon>
        <taxon>Alphaproteobacteria</taxon>
        <taxon>Sphingomonadales</taxon>
        <taxon>Erythrobacteraceae</taxon>
        <taxon>Pontixanthobacter</taxon>
    </lineage>
</organism>
<dbReference type="Proteomes" id="UP000442714">
    <property type="component" value="Unassembled WGS sequence"/>
</dbReference>
<feature type="region of interest" description="Disordered" evidence="1">
    <location>
        <begin position="1"/>
        <end position="34"/>
    </location>
</feature>
<comment type="caution">
    <text evidence="2">The sequence shown here is derived from an EMBL/GenBank/DDBJ whole genome shotgun (WGS) entry which is preliminary data.</text>
</comment>
<accession>A0A844ZP70</accession>
<dbReference type="RefSeq" id="WP_160603639.1">
    <property type="nucleotide sequence ID" value="NZ_WTYX01000001.1"/>
</dbReference>
<name>A0A844ZP70_9SPHN</name>
<proteinExistence type="predicted"/>
<dbReference type="EMBL" id="WTYX01000001">
    <property type="protein sequence ID" value="MXO90161.1"/>
    <property type="molecule type" value="Genomic_DNA"/>
</dbReference>
<reference evidence="2 3" key="1">
    <citation type="submission" date="2019-12" db="EMBL/GenBank/DDBJ databases">
        <title>Genomic-based taxomic classification of the family Erythrobacteraceae.</title>
        <authorList>
            <person name="Xu L."/>
        </authorList>
    </citation>
    <scope>NUCLEOTIDE SEQUENCE [LARGE SCALE GENOMIC DNA]</scope>
    <source>
        <strain evidence="2 3">KCTC 52763</strain>
    </source>
</reference>
<dbReference type="AlphaFoldDB" id="A0A844ZP70"/>